<organism evidence="1 2">
    <name type="scientific">Vibrio maritimus</name>
    <dbReference type="NCBI Taxonomy" id="990268"/>
    <lineage>
        <taxon>Bacteria</taxon>
        <taxon>Pseudomonadati</taxon>
        <taxon>Pseudomonadota</taxon>
        <taxon>Gammaproteobacteria</taxon>
        <taxon>Vibrionales</taxon>
        <taxon>Vibrionaceae</taxon>
        <taxon>Vibrio</taxon>
    </lineage>
</organism>
<keyword evidence="2" id="KW-1185">Reference proteome</keyword>
<dbReference type="AlphaFoldDB" id="A0A090S161"/>
<accession>A0A090S161</accession>
<dbReference type="STRING" id="990268.JCM19235_3495"/>
<reference evidence="1 2" key="2">
    <citation type="submission" date="2014-09" db="EMBL/GenBank/DDBJ databases">
        <authorList>
            <consortium name="NBRP consortium"/>
            <person name="Sawabe T."/>
            <person name="Meirelles P."/>
            <person name="Nakanishi M."/>
            <person name="Sayaka M."/>
            <person name="Hattori M."/>
            <person name="Ohkuma M."/>
        </authorList>
    </citation>
    <scope>NUCLEOTIDE SEQUENCE [LARGE SCALE GENOMIC DNA]</scope>
    <source>
        <strain evidence="2">JCM19235</strain>
    </source>
</reference>
<sequence>MILCTGFKRVLAPCLENIANQLQLDELGRPLLNEDYAAFGRSLVTASCLW</sequence>
<evidence type="ECO:0000313" key="2">
    <source>
        <dbReference type="Proteomes" id="UP000029228"/>
    </source>
</evidence>
<protein>
    <submittedName>
        <fullName evidence="1">Uncharacterized protein</fullName>
    </submittedName>
</protein>
<proteinExistence type="predicted"/>
<comment type="caution">
    <text evidence="1">The sequence shown here is derived from an EMBL/GenBank/DDBJ whole genome shotgun (WGS) entry which is preliminary data.</text>
</comment>
<dbReference type="EMBL" id="BBMR01000006">
    <property type="protein sequence ID" value="GAL20493.1"/>
    <property type="molecule type" value="Genomic_DNA"/>
</dbReference>
<reference evidence="1 2" key="1">
    <citation type="submission" date="2014-09" db="EMBL/GenBank/DDBJ databases">
        <title>Vibrio maritimus JCM 19235. (C45) whole genome shotgun sequence.</title>
        <authorList>
            <person name="Sawabe T."/>
            <person name="Meirelles P."/>
            <person name="Nakanishi M."/>
            <person name="Sayaka M."/>
            <person name="Hattori M."/>
            <person name="Ohkuma M."/>
        </authorList>
    </citation>
    <scope>NUCLEOTIDE SEQUENCE [LARGE SCALE GENOMIC DNA]</scope>
    <source>
        <strain evidence="2">JCM19235</strain>
    </source>
</reference>
<name>A0A090S161_9VIBR</name>
<dbReference type="Proteomes" id="UP000029228">
    <property type="component" value="Unassembled WGS sequence"/>
</dbReference>
<gene>
    <name evidence="1" type="ORF">JCM19235_3495</name>
</gene>
<evidence type="ECO:0000313" key="1">
    <source>
        <dbReference type="EMBL" id="GAL20493.1"/>
    </source>
</evidence>